<organism evidence="3 4">
    <name type="scientific">Limnobaculum xujianqingii</name>
    <dbReference type="NCBI Taxonomy" id="2738837"/>
    <lineage>
        <taxon>Bacteria</taxon>
        <taxon>Pseudomonadati</taxon>
        <taxon>Pseudomonadota</taxon>
        <taxon>Gammaproteobacteria</taxon>
        <taxon>Enterobacterales</taxon>
        <taxon>Budviciaceae</taxon>
        <taxon>Limnobaculum</taxon>
    </lineage>
</organism>
<dbReference type="EMBL" id="JADRCQ010000001">
    <property type="protein sequence ID" value="MBK5072179.1"/>
    <property type="molecule type" value="Genomic_DNA"/>
</dbReference>
<feature type="region of interest" description="Disordered" evidence="1">
    <location>
        <begin position="1"/>
        <end position="24"/>
    </location>
</feature>
<evidence type="ECO:0000313" key="3">
    <source>
        <dbReference type="EMBL" id="MBK5175488.1"/>
    </source>
</evidence>
<gene>
    <name evidence="3" type="ORF">I2492_04005</name>
    <name evidence="2" type="ORF">I2493_04005</name>
</gene>
<feature type="compositionally biased region" description="Basic and acidic residues" evidence="1">
    <location>
        <begin position="1"/>
        <end position="21"/>
    </location>
</feature>
<dbReference type="AlphaFoldDB" id="A0A9D7FRF1"/>
<dbReference type="Proteomes" id="UP001296969">
    <property type="component" value="Unassembled WGS sequence"/>
</dbReference>
<sequence length="211" mass="23672">MNKGIKESVEMKPEEACKEGEAANDEGAGIYENRKNASKSEAVKNDLELKKKTITTAHVTLAKGKSLLMRAISCYSSMTASTRKFFVLGQKPKKRPEGIFLCQSSYGYDADNDYHKTCNGGHTEARILANLALSNQLAGAKIVFNINWNDESKLPCQHCFDMICKTASDEECDAKIFICTEDNEPVDMNKECKKSNSDYDKFKRNYTRDYG</sequence>
<evidence type="ECO:0000313" key="5">
    <source>
        <dbReference type="Proteomes" id="UP001296969"/>
    </source>
</evidence>
<dbReference type="Proteomes" id="UP000807542">
    <property type="component" value="Unassembled WGS sequence"/>
</dbReference>
<name>A0A9D7FRF1_9GAMM</name>
<protein>
    <submittedName>
        <fullName evidence="3">Uncharacterized protein</fullName>
    </submittedName>
</protein>
<proteinExistence type="predicted"/>
<dbReference type="EMBL" id="JADRCP010000001">
    <property type="protein sequence ID" value="MBK5175488.1"/>
    <property type="molecule type" value="Genomic_DNA"/>
</dbReference>
<evidence type="ECO:0000313" key="2">
    <source>
        <dbReference type="EMBL" id="MBK5072179.1"/>
    </source>
</evidence>
<dbReference type="RefSeq" id="WP_228397346.1">
    <property type="nucleotide sequence ID" value="NZ_JADRCP010000001.1"/>
</dbReference>
<evidence type="ECO:0000256" key="1">
    <source>
        <dbReference type="SAM" id="MobiDB-lite"/>
    </source>
</evidence>
<comment type="caution">
    <text evidence="3">The sequence shown here is derived from an EMBL/GenBank/DDBJ whole genome shotgun (WGS) entry which is preliminary data.</text>
</comment>
<keyword evidence="5" id="KW-1185">Reference proteome</keyword>
<accession>A0A9D7FRF1</accession>
<reference evidence="3 5" key="1">
    <citation type="submission" date="2020-11" db="EMBL/GenBank/DDBJ databases">
        <title>Insectihabitans protaetiae gen. nov. sp. nov. and Insectihabitans allomyrinae sp. nov., isolated from larvae of Protaetia brevitarsis seulensis and Allomyrina dichotoma, respectively.</title>
        <authorList>
            <person name="Lee S.D."/>
            <person name="Byeon Y.-S."/>
            <person name="Kim S.-M."/>
            <person name="Yang H.L."/>
            <person name="Kim I.S."/>
        </authorList>
    </citation>
    <scope>NUCLEOTIDE SEQUENCE</scope>
    <source>
        <strain evidence="3">CWB-B4</strain>
        <strain evidence="2 5">CWB-B43</strain>
    </source>
</reference>
<evidence type="ECO:0000313" key="4">
    <source>
        <dbReference type="Proteomes" id="UP000807542"/>
    </source>
</evidence>